<name>A0ACC4AJ82_POPAL</name>
<keyword evidence="2" id="KW-1185">Reference proteome</keyword>
<proteinExistence type="predicted"/>
<dbReference type="EMBL" id="RCHU02000018">
    <property type="protein sequence ID" value="KAL3566252.1"/>
    <property type="molecule type" value="Genomic_DNA"/>
</dbReference>
<evidence type="ECO:0000313" key="2">
    <source>
        <dbReference type="Proteomes" id="UP000309997"/>
    </source>
</evidence>
<sequence>MDLSVNPMSKQRAFSFEVVSATGNFNKHQDMTRNATTMAESGGLVNNTPLDHNSLMEYSGCSIGIESEDILDFLYITRASDMVPNLDLILLASLYGCFIACVVGAIIFAILNALLLAFSLTLFSIAIIDLQDLFSFVSRFAVSLKENLELGFALLVCTAMYYAIGAMMASKPVFERMVSEFKVKARHVLSHLEVLATSC</sequence>
<comment type="caution">
    <text evidence="1">The sequence shown here is derived from an EMBL/GenBank/DDBJ whole genome shotgun (WGS) entry which is preliminary data.</text>
</comment>
<evidence type="ECO:0000313" key="1">
    <source>
        <dbReference type="EMBL" id="KAL3566252.1"/>
    </source>
</evidence>
<gene>
    <name evidence="1" type="ORF">D5086_031667</name>
</gene>
<reference evidence="1 2" key="1">
    <citation type="journal article" date="2024" name="Plant Biotechnol. J.">
        <title>Genome and CRISPR/Cas9 system of a widespread forest tree (Populus alba) in the world.</title>
        <authorList>
            <person name="Liu Y.J."/>
            <person name="Jiang P.F."/>
            <person name="Han X.M."/>
            <person name="Li X.Y."/>
            <person name="Wang H.M."/>
            <person name="Wang Y.J."/>
            <person name="Wang X.X."/>
            <person name="Zeng Q.Y."/>
        </authorList>
    </citation>
    <scope>NUCLEOTIDE SEQUENCE [LARGE SCALE GENOMIC DNA]</scope>
    <source>
        <strain evidence="2">cv. PAL-ZL1</strain>
    </source>
</reference>
<organism evidence="1 2">
    <name type="scientific">Populus alba</name>
    <name type="common">White poplar</name>
    <dbReference type="NCBI Taxonomy" id="43335"/>
    <lineage>
        <taxon>Eukaryota</taxon>
        <taxon>Viridiplantae</taxon>
        <taxon>Streptophyta</taxon>
        <taxon>Embryophyta</taxon>
        <taxon>Tracheophyta</taxon>
        <taxon>Spermatophyta</taxon>
        <taxon>Magnoliopsida</taxon>
        <taxon>eudicotyledons</taxon>
        <taxon>Gunneridae</taxon>
        <taxon>Pentapetalae</taxon>
        <taxon>rosids</taxon>
        <taxon>fabids</taxon>
        <taxon>Malpighiales</taxon>
        <taxon>Salicaceae</taxon>
        <taxon>Saliceae</taxon>
        <taxon>Populus</taxon>
    </lineage>
</organism>
<accession>A0ACC4AJ82</accession>
<protein>
    <submittedName>
        <fullName evidence="1">Uncharacterized protein</fullName>
    </submittedName>
</protein>
<dbReference type="Proteomes" id="UP000309997">
    <property type="component" value="Unassembled WGS sequence"/>
</dbReference>